<evidence type="ECO:0000313" key="3">
    <source>
        <dbReference type="Proteomes" id="UP000016930"/>
    </source>
</evidence>
<proteinExistence type="predicted"/>
<evidence type="ECO:0000259" key="1">
    <source>
        <dbReference type="PROSITE" id="PS50280"/>
    </source>
</evidence>
<feature type="domain" description="SET" evidence="1">
    <location>
        <begin position="130"/>
        <end position="290"/>
    </location>
</feature>
<dbReference type="InterPro" id="IPR001214">
    <property type="entry name" value="SET_dom"/>
</dbReference>
<dbReference type="InterPro" id="IPR053185">
    <property type="entry name" value="SET_domain_protein"/>
</dbReference>
<dbReference type="PROSITE" id="PS50280">
    <property type="entry name" value="SET"/>
    <property type="match status" value="1"/>
</dbReference>
<keyword evidence="3" id="KW-1185">Reference proteome</keyword>
<dbReference type="AlphaFoldDB" id="M2R1C4"/>
<dbReference type="SUPFAM" id="SSF82199">
    <property type="entry name" value="SET domain"/>
    <property type="match status" value="1"/>
</dbReference>
<dbReference type="Pfam" id="PF00856">
    <property type="entry name" value="SET"/>
    <property type="match status" value="1"/>
</dbReference>
<dbReference type="STRING" id="914234.M2R1C4"/>
<dbReference type="Gene3D" id="2.170.270.10">
    <property type="entry name" value="SET domain"/>
    <property type="match status" value="1"/>
</dbReference>
<name>M2R1C4_CERS8</name>
<dbReference type="HOGENOM" id="CLU_028281_2_1_1"/>
<accession>M2R1C4</accession>
<organism evidence="2 3">
    <name type="scientific">Ceriporiopsis subvermispora (strain B)</name>
    <name type="common">White-rot fungus</name>
    <name type="synonym">Gelatoporia subvermispora</name>
    <dbReference type="NCBI Taxonomy" id="914234"/>
    <lineage>
        <taxon>Eukaryota</taxon>
        <taxon>Fungi</taxon>
        <taxon>Dikarya</taxon>
        <taxon>Basidiomycota</taxon>
        <taxon>Agaricomycotina</taxon>
        <taxon>Agaricomycetes</taxon>
        <taxon>Polyporales</taxon>
        <taxon>Gelatoporiaceae</taxon>
        <taxon>Gelatoporia</taxon>
    </lineage>
</organism>
<protein>
    <recommendedName>
        <fullName evidence="1">SET domain-containing protein</fullName>
    </recommendedName>
</protein>
<dbReference type="CDD" id="cd20071">
    <property type="entry name" value="SET_SMYD"/>
    <property type="match status" value="1"/>
</dbReference>
<dbReference type="EMBL" id="KB445809">
    <property type="protein sequence ID" value="EMD32686.1"/>
    <property type="molecule type" value="Genomic_DNA"/>
</dbReference>
<reference evidence="2 3" key="1">
    <citation type="journal article" date="2012" name="Proc. Natl. Acad. Sci. U.S.A.">
        <title>Comparative genomics of Ceriporiopsis subvermispora and Phanerochaete chrysosporium provide insight into selective ligninolysis.</title>
        <authorList>
            <person name="Fernandez-Fueyo E."/>
            <person name="Ruiz-Duenas F.J."/>
            <person name="Ferreira P."/>
            <person name="Floudas D."/>
            <person name="Hibbett D.S."/>
            <person name="Canessa P."/>
            <person name="Larrondo L.F."/>
            <person name="James T.Y."/>
            <person name="Seelenfreund D."/>
            <person name="Lobos S."/>
            <person name="Polanco R."/>
            <person name="Tello M."/>
            <person name="Honda Y."/>
            <person name="Watanabe T."/>
            <person name="Watanabe T."/>
            <person name="Ryu J.S."/>
            <person name="Kubicek C.P."/>
            <person name="Schmoll M."/>
            <person name="Gaskell J."/>
            <person name="Hammel K.E."/>
            <person name="St John F.J."/>
            <person name="Vanden Wymelenberg A."/>
            <person name="Sabat G."/>
            <person name="Splinter BonDurant S."/>
            <person name="Syed K."/>
            <person name="Yadav J.S."/>
            <person name="Doddapaneni H."/>
            <person name="Subramanian V."/>
            <person name="Lavin J.L."/>
            <person name="Oguiza J.A."/>
            <person name="Perez G."/>
            <person name="Pisabarro A.G."/>
            <person name="Ramirez L."/>
            <person name="Santoyo F."/>
            <person name="Master E."/>
            <person name="Coutinho P.M."/>
            <person name="Henrissat B."/>
            <person name="Lombard V."/>
            <person name="Magnuson J.K."/>
            <person name="Kuees U."/>
            <person name="Hori C."/>
            <person name="Igarashi K."/>
            <person name="Samejima M."/>
            <person name="Held B.W."/>
            <person name="Barry K.W."/>
            <person name="LaButti K.M."/>
            <person name="Lapidus A."/>
            <person name="Lindquist E.A."/>
            <person name="Lucas S.M."/>
            <person name="Riley R."/>
            <person name="Salamov A.A."/>
            <person name="Hoffmeister D."/>
            <person name="Schwenk D."/>
            <person name="Hadar Y."/>
            <person name="Yarden O."/>
            <person name="de Vries R.P."/>
            <person name="Wiebenga A."/>
            <person name="Stenlid J."/>
            <person name="Eastwood D."/>
            <person name="Grigoriev I.V."/>
            <person name="Berka R.M."/>
            <person name="Blanchette R.A."/>
            <person name="Kersten P."/>
            <person name="Martinez A.T."/>
            <person name="Vicuna R."/>
            <person name="Cullen D."/>
        </authorList>
    </citation>
    <scope>NUCLEOTIDE SEQUENCE [LARGE SCALE GENOMIC DNA]</scope>
    <source>
        <strain evidence="2 3">B</strain>
    </source>
</reference>
<sequence length="452" mass="50133">MSRLPPASPPSQSTEQSSCTGCSRKRAECTAKFKSEACQRRHWKVHKAVCKPPHPDSWHDSLSSLGHPAAHIELIKAFRGTSAVQPTGLRFLTLPLPPRDPQGTTECIFTDGMKKAILAQPGFPVRVLRPRIPACRIALAPGAGLGMFATRPLRMLELIHAERPLLLAPVPEGEPDAVTTGEYEEWLAKALDRMLPYQADAYRALANAKGDAAPPLTGILQTNGWSTRAELYEIAEHLPLDVAAVGTVASRVNHSCAPNATLLFRTGSLSMPLIATRAIAAGEQITVSYIDIFVPAVQRQQQLAKYSFPCACVACMDSAASDARRAWIQRERRFTDKALFERWTTDLSLPDRHLIDPLCDLLQLIADEGAFGFELVSHILSRLARVWSALGHEQLTIMSTALYLDVLSAQWGEQETQLERLVIEVVWIACYWKRRIRQQLSELRRKPSSPEE</sequence>
<dbReference type="Proteomes" id="UP000016930">
    <property type="component" value="Unassembled WGS sequence"/>
</dbReference>
<dbReference type="SMART" id="SM00317">
    <property type="entry name" value="SET"/>
    <property type="match status" value="1"/>
</dbReference>
<dbReference type="OrthoDB" id="5945798at2759"/>
<dbReference type="PANTHER" id="PTHR47332">
    <property type="entry name" value="SET DOMAIN-CONTAINING PROTEIN 5"/>
    <property type="match status" value="1"/>
</dbReference>
<gene>
    <name evidence="2" type="ORF">CERSUDRAFT_77079</name>
</gene>
<dbReference type="PANTHER" id="PTHR47332:SF4">
    <property type="entry name" value="SET DOMAIN-CONTAINING PROTEIN 5"/>
    <property type="match status" value="1"/>
</dbReference>
<evidence type="ECO:0000313" key="2">
    <source>
        <dbReference type="EMBL" id="EMD32686.1"/>
    </source>
</evidence>
<dbReference type="InterPro" id="IPR046341">
    <property type="entry name" value="SET_dom_sf"/>
</dbReference>